<dbReference type="Proteomes" id="UP000807469">
    <property type="component" value="Unassembled WGS sequence"/>
</dbReference>
<protein>
    <submittedName>
        <fullName evidence="1">Uncharacterized protein</fullName>
    </submittedName>
</protein>
<reference evidence="1" key="1">
    <citation type="submission" date="2020-11" db="EMBL/GenBank/DDBJ databases">
        <authorList>
            <consortium name="DOE Joint Genome Institute"/>
            <person name="Ahrendt S."/>
            <person name="Riley R."/>
            <person name="Andreopoulos W."/>
            <person name="Labutti K."/>
            <person name="Pangilinan J."/>
            <person name="Ruiz-Duenas F.J."/>
            <person name="Barrasa J.M."/>
            <person name="Sanchez-Garcia M."/>
            <person name="Camarero S."/>
            <person name="Miyauchi S."/>
            <person name="Serrano A."/>
            <person name="Linde D."/>
            <person name="Babiker R."/>
            <person name="Drula E."/>
            <person name="Ayuso-Fernandez I."/>
            <person name="Pacheco R."/>
            <person name="Padilla G."/>
            <person name="Ferreira P."/>
            <person name="Barriuso J."/>
            <person name="Kellner H."/>
            <person name="Castanera R."/>
            <person name="Alfaro M."/>
            <person name="Ramirez L."/>
            <person name="Pisabarro A.G."/>
            <person name="Kuo A."/>
            <person name="Tritt A."/>
            <person name="Lipzen A."/>
            <person name="He G."/>
            <person name="Yan M."/>
            <person name="Ng V."/>
            <person name="Cullen D."/>
            <person name="Martin F."/>
            <person name="Rosso M.-N."/>
            <person name="Henrissat B."/>
            <person name="Hibbett D."/>
            <person name="Martinez A.T."/>
            <person name="Grigoriev I.V."/>
        </authorList>
    </citation>
    <scope>NUCLEOTIDE SEQUENCE</scope>
    <source>
        <strain evidence="1">CIRM-BRFM 674</strain>
    </source>
</reference>
<dbReference type="AlphaFoldDB" id="A0A9P6CWH1"/>
<keyword evidence="2" id="KW-1185">Reference proteome</keyword>
<dbReference type="OrthoDB" id="3244737at2759"/>
<evidence type="ECO:0000313" key="2">
    <source>
        <dbReference type="Proteomes" id="UP000807469"/>
    </source>
</evidence>
<evidence type="ECO:0000313" key="1">
    <source>
        <dbReference type="EMBL" id="KAF9475224.1"/>
    </source>
</evidence>
<accession>A0A9P6CWH1</accession>
<organism evidence="1 2">
    <name type="scientific">Pholiota conissans</name>
    <dbReference type="NCBI Taxonomy" id="109636"/>
    <lineage>
        <taxon>Eukaryota</taxon>
        <taxon>Fungi</taxon>
        <taxon>Dikarya</taxon>
        <taxon>Basidiomycota</taxon>
        <taxon>Agaricomycotina</taxon>
        <taxon>Agaricomycetes</taxon>
        <taxon>Agaricomycetidae</taxon>
        <taxon>Agaricales</taxon>
        <taxon>Agaricineae</taxon>
        <taxon>Strophariaceae</taxon>
        <taxon>Pholiota</taxon>
    </lineage>
</organism>
<sequence>MMQAFKADIEYKKEEVTLSSQFVAELMDQINETRKTFDSELQKAVSVTFPAFDATRTSSIDLLAAIIETALTKISLTRARAERALYNHQPRDTGAFDQGVNVAKTIEAAYFSLKKEEKEMRVQSQSLDRQLREYESLMQLVDGGRNGYQQIINDWAKVQQETDECLKDLRRLGWTGD</sequence>
<dbReference type="EMBL" id="MU155342">
    <property type="protein sequence ID" value="KAF9475224.1"/>
    <property type="molecule type" value="Genomic_DNA"/>
</dbReference>
<gene>
    <name evidence="1" type="ORF">BDN70DRAFT_270259</name>
</gene>
<proteinExistence type="predicted"/>
<name>A0A9P6CWH1_9AGAR</name>
<comment type="caution">
    <text evidence="1">The sequence shown here is derived from an EMBL/GenBank/DDBJ whole genome shotgun (WGS) entry which is preliminary data.</text>
</comment>